<organism evidence="4 5">
    <name type="scientific">Rhodococcus tibetensis</name>
    <dbReference type="NCBI Taxonomy" id="2965064"/>
    <lineage>
        <taxon>Bacteria</taxon>
        <taxon>Bacillati</taxon>
        <taxon>Actinomycetota</taxon>
        <taxon>Actinomycetes</taxon>
        <taxon>Mycobacteriales</taxon>
        <taxon>Nocardiaceae</taxon>
        <taxon>Rhodococcus</taxon>
    </lineage>
</organism>
<dbReference type="RefSeq" id="WP_255968102.1">
    <property type="nucleotide sequence ID" value="NZ_JANFQF010000007.1"/>
</dbReference>
<proteinExistence type="predicted"/>
<dbReference type="Pfam" id="PF22551">
    <property type="entry name" value="TY-Chap1"/>
    <property type="match status" value="1"/>
</dbReference>
<dbReference type="InterPro" id="IPR054343">
    <property type="entry name" value="TY-Chap_M"/>
</dbReference>
<evidence type="ECO:0000313" key="4">
    <source>
        <dbReference type="EMBL" id="MCQ4119681.1"/>
    </source>
</evidence>
<dbReference type="Pfam" id="PF22552">
    <property type="entry name" value="TY-Chap3"/>
    <property type="match status" value="1"/>
</dbReference>
<feature type="domain" description="TY-Chap central" evidence="1">
    <location>
        <begin position="172"/>
        <end position="296"/>
    </location>
</feature>
<evidence type="ECO:0000259" key="2">
    <source>
        <dbReference type="Pfam" id="PF22552"/>
    </source>
</evidence>
<comment type="caution">
    <text evidence="4">The sequence shown here is derived from an EMBL/GenBank/DDBJ whole genome shotgun (WGS) entry which is preliminary data.</text>
</comment>
<gene>
    <name evidence="4" type="ORF">NOF53_10965</name>
</gene>
<evidence type="ECO:0000259" key="1">
    <source>
        <dbReference type="Pfam" id="PF22551"/>
    </source>
</evidence>
<evidence type="ECO:0000313" key="5">
    <source>
        <dbReference type="Proteomes" id="UP001524501"/>
    </source>
</evidence>
<dbReference type="Gene3D" id="3.30.1460.10">
    <property type="match status" value="1"/>
</dbReference>
<dbReference type="InterPro" id="IPR054344">
    <property type="entry name" value="TY-Chap_N"/>
</dbReference>
<evidence type="ECO:0000259" key="3">
    <source>
        <dbReference type="Pfam" id="PF22554"/>
    </source>
</evidence>
<dbReference type="Pfam" id="PF22554">
    <property type="entry name" value="Chap-C"/>
    <property type="match status" value="1"/>
</dbReference>
<reference evidence="4 5" key="1">
    <citation type="submission" date="2022-07" db="EMBL/GenBank/DDBJ databases">
        <title>Degradation activity of malathion, p-nitrophenol and potential low-temperature adaptation strategy of Rhodococcus sp. FXJ9.536.</title>
        <authorList>
            <person name="Huang J."/>
            <person name="Huang Y."/>
        </authorList>
    </citation>
    <scope>NUCLEOTIDE SEQUENCE [LARGE SCALE GENOMIC DNA]</scope>
    <source>
        <strain evidence="4 5">FXJ9.536</strain>
    </source>
</reference>
<keyword evidence="5" id="KW-1185">Reference proteome</keyword>
<sequence length="416" mass="46636">MSENIFDREIDDAWTQFQDRLTRYVRAMQDNDELMLVSRYDSTDDGLAETAACVRFFAWAGDTVRCEVPSNLFLHPARALSEEDHVRLLELGWNRPDTPEHADEGNGSASFYLDADRSEADRLATMTITVFREIWDLMHPSFLHAITEGRHDIPPLESLDESPQQVRNGTGLREMVDSAVESMLGQAPEKDADGDILVWVGEMPTYIRVLDDDARVEVFARVVHSISDRTRAAEALADLNRQWSDIKFLLIVDNVVAVMRIDGSPFAAEHLLSVFRTFEHLVDTADEAFAERLGGTLNTTATSSPGGSEHESHELPAALMTLIHLDSDSGLDPDDVAEICGRDRDTILEFLRLCSDQEVEWRHNADLTREHDSEEADMCESEAQSWARTTDSLRAALRVVVLPHRAPPGSGYRSLG</sequence>
<dbReference type="InterPro" id="IPR054342">
    <property type="entry name" value="TY-Chap_C"/>
</dbReference>
<name>A0ABT1QBM8_9NOCA</name>
<accession>A0ABT1QBM8</accession>
<dbReference type="Proteomes" id="UP001524501">
    <property type="component" value="Unassembled WGS sequence"/>
</dbReference>
<feature type="domain" description="TY-Chap N-terminal" evidence="2">
    <location>
        <begin position="12"/>
        <end position="143"/>
    </location>
</feature>
<dbReference type="EMBL" id="JANFQF010000007">
    <property type="protein sequence ID" value="MCQ4119681.1"/>
    <property type="molecule type" value="Genomic_DNA"/>
</dbReference>
<dbReference type="SUPFAM" id="SSF69635">
    <property type="entry name" value="Type III secretory system chaperone-like"/>
    <property type="match status" value="1"/>
</dbReference>
<feature type="domain" description="TY-Chap C-terminal" evidence="3">
    <location>
        <begin position="314"/>
        <end position="400"/>
    </location>
</feature>
<protein>
    <submittedName>
        <fullName evidence="4">YbjN domain-containing protein</fullName>
    </submittedName>
</protein>